<evidence type="ECO:0000259" key="2">
    <source>
        <dbReference type="Pfam" id="PF09994"/>
    </source>
</evidence>
<sequence>MRYSLSLPKLFTQDNSNVVRFFRALRKDDWENQIVYYQSGTGTSNDAALIKRTISTFASNVDAVIPLDLDDRIKQGYRFIIQNYRPGDKICLFGFSRGAHIARAVAGMIHKVGILPKENLQQLDFAFNIYATTGYKGYKLGQDFKRTFSSRWQSNFSVDFVGVWDTLSAVGIIPSTLPYTSVNYSVKKFRHALSLDERRASFRPSLWGEITPEREHELDVDEPVPDIKDVESDGEPNRDNFAYEPPNRDYTDVKEVWFAGTHTDVGGGSHEVTRSQSLSFISLRWMIKECILCETGILFDLDYLRDDLNFDFDVLLEEIEHEVDKKEQLVIRGYEELVMYRDKQSEQAEEAEGDVDKTPVQERETEIEPRSFRRHAADILDNIFDQLVIFWWFWWLLEMIPMLYTCQDMKGNWIRRRMCNFGRGRYVPMCGKKVLVHNTVRSRIKRDNTEAFEEEARDVGVFKDLLDWTRKKYKPRAHNWGYLEKENIIEYVN</sequence>
<organism evidence="3 4">
    <name type="scientific">Amanita muscaria (strain Koide BX008)</name>
    <dbReference type="NCBI Taxonomy" id="946122"/>
    <lineage>
        <taxon>Eukaryota</taxon>
        <taxon>Fungi</taxon>
        <taxon>Dikarya</taxon>
        <taxon>Basidiomycota</taxon>
        <taxon>Agaricomycotina</taxon>
        <taxon>Agaricomycetes</taxon>
        <taxon>Agaricomycetidae</taxon>
        <taxon>Agaricales</taxon>
        <taxon>Pluteineae</taxon>
        <taxon>Amanitaceae</taxon>
        <taxon>Amanita</taxon>
    </lineage>
</organism>
<feature type="region of interest" description="Disordered" evidence="1">
    <location>
        <begin position="344"/>
        <end position="363"/>
    </location>
</feature>
<dbReference type="InterPro" id="IPR018712">
    <property type="entry name" value="Tle1-like_cat"/>
</dbReference>
<keyword evidence="4" id="KW-1185">Reference proteome</keyword>
<reference evidence="3 4" key="1">
    <citation type="submission" date="2014-04" db="EMBL/GenBank/DDBJ databases">
        <title>Evolutionary Origins and Diversification of the Mycorrhizal Mutualists.</title>
        <authorList>
            <consortium name="DOE Joint Genome Institute"/>
            <consortium name="Mycorrhizal Genomics Consortium"/>
            <person name="Kohler A."/>
            <person name="Kuo A."/>
            <person name="Nagy L.G."/>
            <person name="Floudas D."/>
            <person name="Copeland A."/>
            <person name="Barry K.W."/>
            <person name="Cichocki N."/>
            <person name="Veneault-Fourrey C."/>
            <person name="LaButti K."/>
            <person name="Lindquist E.A."/>
            <person name="Lipzen A."/>
            <person name="Lundell T."/>
            <person name="Morin E."/>
            <person name="Murat C."/>
            <person name="Riley R."/>
            <person name="Ohm R."/>
            <person name="Sun H."/>
            <person name="Tunlid A."/>
            <person name="Henrissat B."/>
            <person name="Grigoriev I.V."/>
            <person name="Hibbett D.S."/>
            <person name="Martin F."/>
        </authorList>
    </citation>
    <scope>NUCLEOTIDE SEQUENCE [LARGE SCALE GENOMIC DNA]</scope>
    <source>
        <strain evidence="3 4">Koide BX008</strain>
    </source>
</reference>
<dbReference type="InParanoid" id="A0A0C2WWJ7"/>
<dbReference type="OrthoDB" id="3162439at2759"/>
<dbReference type="PANTHER" id="PTHR33840">
    <property type="match status" value="1"/>
</dbReference>
<dbReference type="Proteomes" id="UP000054549">
    <property type="component" value="Unassembled WGS sequence"/>
</dbReference>
<protein>
    <recommendedName>
        <fullName evidence="2">T6SS Phospholipase effector Tle1-like catalytic domain-containing protein</fullName>
    </recommendedName>
</protein>
<feature type="domain" description="T6SS Phospholipase effector Tle1-like catalytic" evidence="2">
    <location>
        <begin position="14"/>
        <end position="289"/>
    </location>
</feature>
<dbReference type="AlphaFoldDB" id="A0A0C2WWJ7"/>
<name>A0A0C2WWJ7_AMAMK</name>
<feature type="region of interest" description="Disordered" evidence="1">
    <location>
        <begin position="225"/>
        <end position="245"/>
    </location>
</feature>
<feature type="compositionally biased region" description="Basic and acidic residues" evidence="1">
    <location>
        <begin position="225"/>
        <end position="238"/>
    </location>
</feature>
<dbReference type="PANTHER" id="PTHR33840:SF2">
    <property type="entry name" value="TLE1 PHOSPHOLIPASE DOMAIN-CONTAINING PROTEIN"/>
    <property type="match status" value="1"/>
</dbReference>
<dbReference type="HOGENOM" id="CLU_005049_5_0_1"/>
<feature type="compositionally biased region" description="Basic and acidic residues" evidence="1">
    <location>
        <begin position="354"/>
        <end position="363"/>
    </location>
</feature>
<proteinExistence type="predicted"/>
<accession>A0A0C2WWJ7</accession>
<dbReference type="InterPro" id="IPR029058">
    <property type="entry name" value="AB_hydrolase_fold"/>
</dbReference>
<gene>
    <name evidence="3" type="ORF">M378DRAFT_26178</name>
</gene>
<evidence type="ECO:0000313" key="4">
    <source>
        <dbReference type="Proteomes" id="UP000054549"/>
    </source>
</evidence>
<evidence type="ECO:0000256" key="1">
    <source>
        <dbReference type="SAM" id="MobiDB-lite"/>
    </source>
</evidence>
<dbReference type="EMBL" id="KN818287">
    <property type="protein sequence ID" value="KIL61191.1"/>
    <property type="molecule type" value="Genomic_DNA"/>
</dbReference>
<dbReference type="SUPFAM" id="SSF53474">
    <property type="entry name" value="alpha/beta-Hydrolases"/>
    <property type="match status" value="1"/>
</dbReference>
<evidence type="ECO:0000313" key="3">
    <source>
        <dbReference type="EMBL" id="KIL61191.1"/>
    </source>
</evidence>
<dbReference type="Pfam" id="PF09994">
    <property type="entry name" value="T6SS_Tle1-like_cat"/>
    <property type="match status" value="1"/>
</dbReference>